<dbReference type="EMBL" id="NGMM01000001">
    <property type="protein sequence ID" value="OTP18700.1"/>
    <property type="molecule type" value="Genomic_DNA"/>
</dbReference>
<dbReference type="InterPro" id="IPR012381">
    <property type="entry name" value="EutP_PduV"/>
</dbReference>
<dbReference type="RefSeq" id="WP_086347661.1">
    <property type="nucleotide sequence ID" value="NZ_CP147247.1"/>
</dbReference>
<comment type="similarity">
    <text evidence="1">Belongs to the EutP/PduV family.</text>
</comment>
<reference evidence="3" key="2">
    <citation type="submission" date="2017-05" db="EMBL/GenBank/DDBJ databases">
        <authorList>
            <consortium name="The Broad Institute Genomics Platform"/>
            <consortium name="The Broad Institute Genomic Center for Infectious Diseases"/>
            <person name="Earl A."/>
            <person name="Manson A."/>
            <person name="Schwartman J."/>
            <person name="Gilmore M."/>
            <person name="Abouelleil A."/>
            <person name="Cao P."/>
            <person name="Chapman S."/>
            <person name="Cusick C."/>
            <person name="Shea T."/>
            <person name="Young S."/>
            <person name="Neafsey D."/>
            <person name="Nusbaum C."/>
            <person name="Birren B."/>
        </authorList>
    </citation>
    <scope>NUCLEOTIDE SEQUENCE</scope>
    <source>
        <strain evidence="3">9E7_DIV0242</strain>
    </source>
</reference>
<evidence type="ECO:0000313" key="2">
    <source>
        <dbReference type="EMBL" id="OTP18700.1"/>
    </source>
</evidence>
<dbReference type="Proteomes" id="UP000195141">
    <property type="component" value="Chromosome"/>
</dbReference>
<dbReference type="SUPFAM" id="SSF52540">
    <property type="entry name" value="P-loop containing nucleoside triphosphate hydrolases"/>
    <property type="match status" value="1"/>
</dbReference>
<evidence type="ECO:0000256" key="1">
    <source>
        <dbReference type="PIRNR" id="PIRNR036409"/>
    </source>
</evidence>
<proteinExistence type="inferred from homology"/>
<dbReference type="InterPro" id="IPR027417">
    <property type="entry name" value="P-loop_NTPase"/>
</dbReference>
<keyword evidence="1" id="KW-0547">Nucleotide-binding</keyword>
<evidence type="ECO:0000313" key="4">
    <source>
        <dbReference type="Proteomes" id="UP000195141"/>
    </source>
</evidence>
<dbReference type="OrthoDB" id="6179at2"/>
<dbReference type="PANTHER" id="PTHR40453">
    <property type="entry name" value="PROTEIN YOEF"/>
    <property type="match status" value="1"/>
</dbReference>
<dbReference type="Pfam" id="PF10662">
    <property type="entry name" value="PduV-EutP"/>
    <property type="match status" value="1"/>
</dbReference>
<dbReference type="PANTHER" id="PTHR40453:SF1">
    <property type="entry name" value="PROTEIN YOEF"/>
    <property type="match status" value="1"/>
</dbReference>
<protein>
    <submittedName>
        <fullName evidence="3">Ethanolamine utilization protein EutP</fullName>
    </submittedName>
</protein>
<organism evidence="2">
    <name type="scientific">Candidatus Enterococcus clewellii</name>
    <dbReference type="NCBI Taxonomy" id="1834193"/>
    <lineage>
        <taxon>Bacteria</taxon>
        <taxon>Bacillati</taxon>
        <taxon>Bacillota</taxon>
        <taxon>Bacilli</taxon>
        <taxon>Lactobacillales</taxon>
        <taxon>Enterococcaceae</taxon>
        <taxon>Enterococcus</taxon>
    </lineage>
</organism>
<keyword evidence="4" id="KW-1185">Reference proteome</keyword>
<dbReference type="AlphaFoldDB" id="A0A242KDT0"/>
<gene>
    <name evidence="3" type="ORF">A5888_000479</name>
    <name evidence="2" type="ORF">A5888_000514</name>
</gene>
<dbReference type="GO" id="GO:0005524">
    <property type="term" value="F:ATP binding"/>
    <property type="evidence" value="ECO:0007669"/>
    <property type="project" value="UniProtKB-UniRule"/>
</dbReference>
<dbReference type="GO" id="GO:0006576">
    <property type="term" value="P:biogenic amine metabolic process"/>
    <property type="evidence" value="ECO:0007669"/>
    <property type="project" value="InterPro"/>
</dbReference>
<reference evidence="3" key="3">
    <citation type="submission" date="2024-03" db="EMBL/GenBank/DDBJ databases">
        <title>The Genome Sequence of Enterococcus sp. DIV0242b.</title>
        <authorList>
            <consortium name="The Broad Institute Genomics Platform"/>
            <consortium name="The Broad Institute Microbial Omics Core"/>
            <consortium name="The Broad Institute Genomic Center for Infectious Diseases"/>
            <person name="Earl A."/>
            <person name="Manson A."/>
            <person name="Gilmore M."/>
            <person name="Schwartman J."/>
            <person name="Shea T."/>
            <person name="Abouelleil A."/>
            <person name="Cao P."/>
            <person name="Chapman S."/>
            <person name="Cusick C."/>
            <person name="Young S."/>
            <person name="Neafsey D."/>
            <person name="Nusbaum C."/>
            <person name="Birren B."/>
        </authorList>
    </citation>
    <scope>NUCLEOTIDE SEQUENCE</scope>
    <source>
        <strain evidence="3">9E7_DIV0242</strain>
    </source>
</reference>
<reference evidence="2" key="1">
    <citation type="submission" date="2017-05" db="EMBL/GenBank/DDBJ databases">
        <title>The Genome Sequence of Enterococcus sp. 9E7_DIV0242.</title>
        <authorList>
            <consortium name="The Broad Institute Genomics Platform"/>
            <consortium name="The Broad Institute Genomic Center for Infectious Diseases"/>
            <person name="Earl A."/>
            <person name="Manson A."/>
            <person name="Schwartman J."/>
            <person name="Gilmore M."/>
            <person name="Abouelleil A."/>
            <person name="Cao P."/>
            <person name="Chapman S."/>
            <person name="Cusick C."/>
            <person name="Shea T."/>
            <person name="Young S."/>
            <person name="Neafsey D."/>
            <person name="Nusbaum C."/>
            <person name="Birren B."/>
        </authorList>
    </citation>
    <scope>NUCLEOTIDE SEQUENCE [LARGE SCALE GENOMIC DNA]</scope>
    <source>
        <strain evidence="2">9E7_DIV0242</strain>
    </source>
</reference>
<accession>A0A242KDT0</accession>
<dbReference type="EMBL" id="CP147247">
    <property type="protein sequence ID" value="WYJ88760.1"/>
    <property type="molecule type" value="Genomic_DNA"/>
</dbReference>
<evidence type="ECO:0000313" key="3">
    <source>
        <dbReference type="EMBL" id="WYJ88760.1"/>
    </source>
</evidence>
<sequence>MRKRIMIIGAQGSGKSSIANWLNGTKRPLKKKQDAIYGECTIDVPAQYLENVSMYRYILTLAQTACCVLFLEDAQAQETFYPPNFAASFNCPVIGLVTGASKSEDSSTAAAFLQTAGVKEMIVLECFSSRASVKLRERLLGFLT</sequence>
<dbReference type="PIRSF" id="PIRSF036409">
    <property type="entry name" value="EutP_PduV"/>
    <property type="match status" value="1"/>
</dbReference>
<name>A0A242KDT0_9ENTE</name>